<dbReference type="VEuPathDB" id="PlasmoDB:PRELSG_1435900"/>
<feature type="transmembrane region" description="Helical" evidence="1">
    <location>
        <begin position="588"/>
        <end position="607"/>
    </location>
</feature>
<dbReference type="Pfam" id="PF21590">
    <property type="entry name" value="AP5B1_C"/>
    <property type="match status" value="1"/>
</dbReference>
<organism evidence="3 4">
    <name type="scientific">Plasmodium relictum</name>
    <dbReference type="NCBI Taxonomy" id="85471"/>
    <lineage>
        <taxon>Eukaryota</taxon>
        <taxon>Sar</taxon>
        <taxon>Alveolata</taxon>
        <taxon>Apicomplexa</taxon>
        <taxon>Aconoidasida</taxon>
        <taxon>Haemosporida</taxon>
        <taxon>Plasmodiidae</taxon>
        <taxon>Plasmodium</taxon>
        <taxon>Plasmodium (Haemamoeba)</taxon>
    </lineage>
</organism>
<feature type="transmembrane region" description="Helical" evidence="1">
    <location>
        <begin position="769"/>
        <end position="788"/>
    </location>
</feature>
<dbReference type="GeneID" id="39738791"/>
<reference evidence="3 4" key="1">
    <citation type="submission" date="2015-04" db="EMBL/GenBank/DDBJ databases">
        <authorList>
            <consortium name="Pathogen Informatics"/>
        </authorList>
    </citation>
    <scope>NUCLEOTIDE SEQUENCE [LARGE SCALE GENOMIC DNA]</scope>
    <source>
        <strain evidence="3 4">SGS1</strain>
    </source>
</reference>
<dbReference type="InterPro" id="IPR038741">
    <property type="entry name" value="AP5B1"/>
</dbReference>
<dbReference type="PANTHER" id="PTHR34033">
    <property type="entry name" value="AP-5 COMPLEX SUBUNIT BETA-1"/>
    <property type="match status" value="1"/>
</dbReference>
<sequence>MESNKKINRILKKNKTKKRDKLDDEFFEIIIYNILSLIIVNIELNNRYANNKIINSIILKNIDFISNNIFILSFENIQKLLFIIDLILNNEGVYYKFKKNGDNNLNSNKLKRCNQKKKDAEKKTNESFVNFVDIHSLNNYINDIFIYIEDKNIYLSIFHLSYIFKNNEDYQKYFLKRYINYTFKKFFTDIIKVYSKTNKNINLLIRKKKYLYLYESVIQYHKQNFNLLDKDDKDELSTLSDCMSSSSISDGNSNIRYMKLSNNDIKYIKGNKDENSVSFKNKDKRKKEIAKNNEEYIEYNIVTKEKIRKLYMYKKKKLRLIINNNFINKHSYIPINLFPNNDLNIANIKFQALSANIIIKIHLLFLYTNIILFFNLFNSSLYQWVYKFISFLLNVLNNFNVNSYFYLDNSSILSHFNNENSYILNKHTLENKFITKINNLDNKRTYILKSFLEKNSKENNKTNINFPCYNCGSIEVYEKSKKKNSKKLYFHQFINIKILKYYSILSLLEIENFYKGILSSLLGDIYNKTISNICKFQRKENYYEIHLINTNNEHFKNNNLDLFILIEEMKKIRLHNNNDDIVIKSLEYLYFFILFNYINILIEYHIIDNLHIKYDKNLSISDDIYNNKNISYIYHGQSNLNIAEEKNNFKSINKIKKIENKINNFINENYIRLELQEFRKSKYILEGIRNYYFYGSLITLPFYINLNTLEYFFQIYNTTNTIQDNSKNNVNNDNYTNRRKEECLFKIFINCKNLIRDKLRNILNNNIDLIFHFGSYLIYFLSDFVILLKKYNYFFYSNSYHFLLCLKYMYILYGNLDKEVINEMYEKVLLVIKNNHYTNVSKIYIIYIFSFFLEKKYIVNLCAKDIKEFFPNFLDCKDLAIIKYYFILKLIKNKNITISLLDIYKNLYTHYHYEITEYSSKNVSIINILNNASTDLLNKEKINNYYNIEKKNSNSKKYVYLEIKSSKKDIEDFYKSDNHKKCKKIYFKNRKNNYIIELNNILGYMHENNREKKRTYKYNKRTIYSSILFDNEEKKNNIDKRNLKYFINNFIKKKRKYTSKNKLYFYDINGNNSFLNLNENSFNFLVEEDYVNKDDIIFSFSTKDKIHINNKNFLMFSYHLLKFCKCYNLKNELKIIVVNVLLFNMNKMNIILFILHYLYTNKEIKLFNFIQNAILEYLQNLNPRYKVMNFLIFLFHLVKIRYANVHLITKILNNVLKKYKFSIKIYIIVIKILKIILQHHDIYNNYMLCILDNIKDNKNAYLYKISIYYSNIIENKISFLECNKLRSEKAYSYDLTKNSSISNSKDYIKKEINESTNEKKCSELKFMYKNIKSNYIKLEFCKLDRKNILALNDNGCSIFYIQNYGIEKKNKNKDDFFLNKYYNDDNFNSKLFYSIYKDKSYDIKNYYNFIVNNHHYIYFPFLLQYINNSPKKKKKKKKINNKKLFCLNICFVHKIDFINMHNVYIPYIELNNNEDLDNGNSNDAYVNSCGNNCNKEENMTTIIKTEKNCTYNKNKKETIDNLYVNEVDNFEGNYNRKKSNFEFSRSIREEFCNVNTENINEGYNVNLYRNTKSKIKNNIKRENGEKKKKFFKNENKIRIKIQSCGKQVYRNAKLYNVFKRNKIFALKNNKFYFVSYSYIFYGTKVKNMMYSLTRNSKKKNKTKKKELNQYKKIETDRINKQEYIKNKISSNNFLYLKKDLIKKENYKILYKLKKNFFKRLNCYIKKENINENLNLKKKREILNQYKLLIKVDVKLLITTYFYAYVVYLNRKKKTFKSFLGKYKINFNDFFLPFKASYKYWKYIFEDLWNNKICKMYESAKYLNCLSHHIVQVINEKLHPFLIKENPNIKNRNIYNSSKYNMHIGKTYDLNDNYCAYYIKRNNIKKKLKHEIFDEFFIDNYSLYSNDFDSNKYSKKNIHKERMSKKRKILFFKCYKPKHLKELFDFIICVYNYSNNLDKENIVKKEIKVIKNTKKRCDLNIFNKEYSSINQKTNFKCFINHKPIITKRKKIRKNIVLKNLNTEKYKLFKKIYRKILYLALSKYYYLIKKERKKKKKKIDKNNCNNNRNHNVIKKFIGIFLPPRHHLLLVFYIYKKSTLVQIRTDNLNILNYLNPFFNECNISIYIYILSYSNIFGKKNSI</sequence>
<dbReference type="KEGG" id="prel:PRELSG_1435900"/>
<dbReference type="GO" id="GO:0016197">
    <property type="term" value="P:endosomal transport"/>
    <property type="evidence" value="ECO:0007669"/>
    <property type="project" value="InterPro"/>
</dbReference>
<evidence type="ECO:0000259" key="2">
    <source>
        <dbReference type="Pfam" id="PF21590"/>
    </source>
</evidence>
<keyword evidence="4" id="KW-1185">Reference proteome</keyword>
<dbReference type="PANTHER" id="PTHR34033:SF1">
    <property type="entry name" value="AP-5 COMPLEX SUBUNIT BETA-1"/>
    <property type="match status" value="1"/>
</dbReference>
<feature type="transmembrane region" description="Helical" evidence="1">
    <location>
        <begin position="357"/>
        <end position="377"/>
    </location>
</feature>
<dbReference type="InterPro" id="IPR048981">
    <property type="entry name" value="AP5B1_C"/>
</dbReference>
<keyword evidence="1" id="KW-1133">Transmembrane helix</keyword>
<dbReference type="OMA" id="HNVYIPY"/>
<evidence type="ECO:0000313" key="4">
    <source>
        <dbReference type="Proteomes" id="UP000220158"/>
    </source>
</evidence>
<protein>
    <recommendedName>
        <fullName evidence="2">AP5B1 C-terminal domain-containing protein</fullName>
    </recommendedName>
</protein>
<proteinExistence type="predicted"/>
<dbReference type="Proteomes" id="UP000220158">
    <property type="component" value="Chromosome 14"/>
</dbReference>
<dbReference type="EMBL" id="LN835309">
    <property type="protein sequence ID" value="CRH02626.1"/>
    <property type="molecule type" value="Genomic_DNA"/>
</dbReference>
<feature type="transmembrane region" description="Helical" evidence="1">
    <location>
        <begin position="688"/>
        <end position="706"/>
    </location>
</feature>
<feature type="transmembrane region" description="Helical" evidence="1">
    <location>
        <begin position="1135"/>
        <end position="1159"/>
    </location>
</feature>
<keyword evidence="1" id="KW-0812">Transmembrane</keyword>
<feature type="transmembrane region" description="Helical" evidence="1">
    <location>
        <begin position="800"/>
        <end position="816"/>
    </location>
</feature>
<name>A0A1J1HEZ0_PLARL</name>
<gene>
    <name evidence="3" type="ORF">PRELSG_1435900</name>
</gene>
<evidence type="ECO:0000313" key="3">
    <source>
        <dbReference type="EMBL" id="CRH02626.1"/>
    </source>
</evidence>
<dbReference type="OrthoDB" id="646197at2759"/>
<evidence type="ECO:0000256" key="1">
    <source>
        <dbReference type="SAM" id="Phobius"/>
    </source>
</evidence>
<dbReference type="GO" id="GO:0030119">
    <property type="term" value="C:AP-type membrane coat adaptor complex"/>
    <property type="evidence" value="ECO:0007669"/>
    <property type="project" value="TreeGrafter"/>
</dbReference>
<keyword evidence="1" id="KW-0472">Membrane</keyword>
<feature type="domain" description="AP5B1 C-terminal" evidence="2">
    <location>
        <begin position="2075"/>
        <end position="2116"/>
    </location>
</feature>
<dbReference type="RefSeq" id="XP_028535146.1">
    <property type="nucleotide sequence ID" value="XM_028679431.1"/>
</dbReference>
<accession>A0A1J1HEZ0</accession>